<gene>
    <name evidence="2" type="ORF">Tco_0800453</name>
</gene>
<keyword evidence="3" id="KW-1185">Reference proteome</keyword>
<evidence type="ECO:0000313" key="3">
    <source>
        <dbReference type="Proteomes" id="UP001151760"/>
    </source>
</evidence>
<feature type="compositionally biased region" description="Low complexity" evidence="1">
    <location>
        <begin position="1"/>
        <end position="11"/>
    </location>
</feature>
<sequence>MADSAIIISSDSSDESVGSPPSRVILFGDIPTVIPSTSVVAPILSTIASPVLSSPLLLVLNDSGAHPLDSISPFLCTDSSEAPDYSDGPPSQDPYVATVARWRSRVTTRPSSSSEFPIAPVTAPPGIRRRSAILIRPGKAIPFGRPYRTHLNGPRKLLTVRKRVGPLPARRLAWRHVSPRSSDHRSSSSSLFLDSSPVYSSGLNAPDQVHSGSSARYVPPRLCYPPRRAPRRRDSSERPLHSSSHSAGPSRKRCRSPVDSVPSSTPVIGSLAPTRADLLPPRKKFRDSYSSEASIEEDTEIVPIETEVDMKLGIGDGDDVKDHVEIDPRDVRDDTEEYEADTSAGDTVEVGIDPMSTPIVEEEIVEPAGEDSSDLYGTRDGIVRSFEDMPINLDDVVRDFYHHMSEVCIDRIDRIETAQRRLEADQLIARGQRVSMIERIDSLRLENLKVRAMLDIERDRVNSLRLHMSLLQEEFR</sequence>
<evidence type="ECO:0000256" key="1">
    <source>
        <dbReference type="SAM" id="MobiDB-lite"/>
    </source>
</evidence>
<name>A0ABQ4ZU47_9ASTR</name>
<reference evidence="2" key="1">
    <citation type="journal article" date="2022" name="Int. J. Mol. Sci.">
        <title>Draft Genome of Tanacetum Coccineum: Genomic Comparison of Closely Related Tanacetum-Family Plants.</title>
        <authorList>
            <person name="Yamashiro T."/>
            <person name="Shiraishi A."/>
            <person name="Nakayama K."/>
            <person name="Satake H."/>
        </authorList>
    </citation>
    <scope>NUCLEOTIDE SEQUENCE</scope>
</reference>
<dbReference type="EMBL" id="BQNB010011660">
    <property type="protein sequence ID" value="GJS93485.1"/>
    <property type="molecule type" value="Genomic_DNA"/>
</dbReference>
<accession>A0ABQ4ZU47</accession>
<organism evidence="2 3">
    <name type="scientific">Tanacetum coccineum</name>
    <dbReference type="NCBI Taxonomy" id="301880"/>
    <lineage>
        <taxon>Eukaryota</taxon>
        <taxon>Viridiplantae</taxon>
        <taxon>Streptophyta</taxon>
        <taxon>Embryophyta</taxon>
        <taxon>Tracheophyta</taxon>
        <taxon>Spermatophyta</taxon>
        <taxon>Magnoliopsida</taxon>
        <taxon>eudicotyledons</taxon>
        <taxon>Gunneridae</taxon>
        <taxon>Pentapetalae</taxon>
        <taxon>asterids</taxon>
        <taxon>campanulids</taxon>
        <taxon>Asterales</taxon>
        <taxon>Asteraceae</taxon>
        <taxon>Asteroideae</taxon>
        <taxon>Anthemideae</taxon>
        <taxon>Anthemidinae</taxon>
        <taxon>Tanacetum</taxon>
    </lineage>
</organism>
<dbReference type="Proteomes" id="UP001151760">
    <property type="component" value="Unassembled WGS sequence"/>
</dbReference>
<proteinExistence type="predicted"/>
<feature type="region of interest" description="Disordered" evidence="1">
    <location>
        <begin position="1"/>
        <end position="20"/>
    </location>
</feature>
<feature type="compositionally biased region" description="Low complexity" evidence="1">
    <location>
        <begin position="257"/>
        <end position="267"/>
    </location>
</feature>
<evidence type="ECO:0000313" key="2">
    <source>
        <dbReference type="EMBL" id="GJS93485.1"/>
    </source>
</evidence>
<feature type="region of interest" description="Disordered" evidence="1">
    <location>
        <begin position="203"/>
        <end position="282"/>
    </location>
</feature>
<comment type="caution">
    <text evidence="2">The sequence shown here is derived from an EMBL/GenBank/DDBJ whole genome shotgun (WGS) entry which is preliminary data.</text>
</comment>
<protein>
    <submittedName>
        <fullName evidence="2">Uncharacterized protein</fullName>
    </submittedName>
</protein>
<reference evidence="2" key="2">
    <citation type="submission" date="2022-01" db="EMBL/GenBank/DDBJ databases">
        <authorList>
            <person name="Yamashiro T."/>
            <person name="Shiraishi A."/>
            <person name="Satake H."/>
            <person name="Nakayama K."/>
        </authorList>
    </citation>
    <scope>NUCLEOTIDE SEQUENCE</scope>
</reference>